<evidence type="ECO:0000256" key="4">
    <source>
        <dbReference type="ARBA" id="ARBA00022692"/>
    </source>
</evidence>
<comment type="similarity">
    <text evidence="9">Belongs to the TatA/E family.</text>
</comment>
<evidence type="ECO:0000256" key="1">
    <source>
        <dbReference type="ARBA" id="ARBA00004162"/>
    </source>
</evidence>
<dbReference type="NCBIfam" id="TIGR01411">
    <property type="entry name" value="tatAE"/>
    <property type="match status" value="1"/>
</dbReference>
<keyword evidence="8 9" id="KW-0472">Membrane</keyword>
<evidence type="ECO:0000256" key="7">
    <source>
        <dbReference type="ARBA" id="ARBA00023010"/>
    </source>
</evidence>
<organism evidence="11 12">
    <name type="scientific">Nocardia caishijiensis</name>
    <dbReference type="NCBI Taxonomy" id="184756"/>
    <lineage>
        <taxon>Bacteria</taxon>
        <taxon>Bacillati</taxon>
        <taxon>Actinomycetota</taxon>
        <taxon>Actinomycetes</taxon>
        <taxon>Mycobacteriales</taxon>
        <taxon>Nocardiaceae</taxon>
        <taxon>Nocardia</taxon>
    </lineage>
</organism>
<dbReference type="NCBIfam" id="NF001854">
    <property type="entry name" value="PRK00575.1"/>
    <property type="match status" value="1"/>
</dbReference>
<evidence type="ECO:0000256" key="6">
    <source>
        <dbReference type="ARBA" id="ARBA00022989"/>
    </source>
</evidence>
<keyword evidence="7 9" id="KW-0811">Translocation</keyword>
<dbReference type="RefSeq" id="WP_067981375.1">
    <property type="nucleotide sequence ID" value="NZ_VMSD01000003.1"/>
</dbReference>
<dbReference type="InterPro" id="IPR003369">
    <property type="entry name" value="TatA/B/E"/>
</dbReference>
<evidence type="ECO:0000256" key="9">
    <source>
        <dbReference type="HAMAP-Rule" id="MF_00236"/>
    </source>
</evidence>
<comment type="subcellular location">
    <subcellularLocation>
        <location evidence="1 9">Cell membrane</location>
        <topology evidence="1 9">Single-pass membrane protein</topology>
    </subcellularLocation>
</comment>
<keyword evidence="4 9" id="KW-0812">Transmembrane</keyword>
<dbReference type="EMBL" id="VMSD01000003">
    <property type="protein sequence ID" value="KAF0847153.1"/>
    <property type="molecule type" value="Genomic_DNA"/>
</dbReference>
<evidence type="ECO:0000313" key="11">
    <source>
        <dbReference type="EMBL" id="KAF0847153.1"/>
    </source>
</evidence>
<evidence type="ECO:0000256" key="3">
    <source>
        <dbReference type="ARBA" id="ARBA00022475"/>
    </source>
</evidence>
<evidence type="ECO:0000256" key="5">
    <source>
        <dbReference type="ARBA" id="ARBA00022927"/>
    </source>
</evidence>
<keyword evidence="2 9" id="KW-0813">Transport</keyword>
<dbReference type="HAMAP" id="MF_00236">
    <property type="entry name" value="TatA_E"/>
    <property type="match status" value="1"/>
</dbReference>
<comment type="subunit">
    <text evidence="9">The Tat system comprises two distinct complexes: a TatABC complex, containing multiple copies of TatA, TatB and TatC subunits, and a separate TatA complex, containing only TatA subunits. Substrates initially bind to the TatABC complex, which probably triggers association of the separate TatA complex to form the active translocon.</text>
</comment>
<gene>
    <name evidence="9" type="primary">tatA</name>
    <name evidence="11" type="ORF">FNL39_10350</name>
</gene>
<reference evidence="11 12" key="1">
    <citation type="submission" date="2019-07" db="EMBL/GenBank/DDBJ databases">
        <title>Genomic Encyclopedia of Type Strains, Phase IV (KMG-IV): sequencing the most valuable type-strain genomes for metagenomic binning, comparative biology and taxonomic classification.</title>
        <authorList>
            <person name="Goeker M."/>
        </authorList>
    </citation>
    <scope>NUCLEOTIDE SEQUENCE [LARGE SCALE GENOMIC DNA]</scope>
    <source>
        <strain evidence="11 12">DSM 44831</strain>
    </source>
</reference>
<comment type="function">
    <text evidence="9">Part of the twin-arginine translocation (Tat) system that transports large folded proteins containing a characteristic twin-arginine motif in their signal peptide across membranes. TatA could form the protein-conducting channel of the Tat system.</text>
</comment>
<dbReference type="Pfam" id="PF02416">
    <property type="entry name" value="TatA_B_E"/>
    <property type="match status" value="1"/>
</dbReference>
<accession>A0ABQ6YMY6</accession>
<name>A0ABQ6YMY6_9NOCA</name>
<evidence type="ECO:0000256" key="8">
    <source>
        <dbReference type="ARBA" id="ARBA00023136"/>
    </source>
</evidence>
<dbReference type="PANTHER" id="PTHR42982">
    <property type="entry name" value="SEC-INDEPENDENT PROTEIN TRANSLOCASE PROTEIN TATA"/>
    <property type="match status" value="1"/>
</dbReference>
<keyword evidence="12" id="KW-1185">Reference proteome</keyword>
<proteinExistence type="inferred from homology"/>
<comment type="caution">
    <text evidence="11">The sequence shown here is derived from an EMBL/GenBank/DDBJ whole genome shotgun (WGS) entry which is preliminary data.</text>
</comment>
<evidence type="ECO:0000256" key="2">
    <source>
        <dbReference type="ARBA" id="ARBA00022448"/>
    </source>
</evidence>
<sequence length="89" mass="9404">MGTFSWSHLLIIALLFVLLFGAKRLPDAARGLGRSLRIFKSEVGQMQAESTASTTAPAADPAPQQQLPASAPQAQATPAAQPQPQHKTL</sequence>
<protein>
    <recommendedName>
        <fullName evidence="9">Sec-independent protein translocase protein TatA</fullName>
    </recommendedName>
</protein>
<dbReference type="Gene3D" id="1.20.5.3310">
    <property type="match status" value="1"/>
</dbReference>
<dbReference type="InterPro" id="IPR006312">
    <property type="entry name" value="TatA/E"/>
</dbReference>
<dbReference type="PANTHER" id="PTHR42982:SF8">
    <property type="entry name" value="SEC-INDEPENDENT PROTEIN TRANSLOCASE PROTEIN TATA"/>
    <property type="match status" value="1"/>
</dbReference>
<evidence type="ECO:0000313" key="12">
    <source>
        <dbReference type="Proteomes" id="UP000798951"/>
    </source>
</evidence>
<feature type="region of interest" description="Disordered" evidence="10">
    <location>
        <begin position="47"/>
        <end position="89"/>
    </location>
</feature>
<keyword evidence="5 9" id="KW-0653">Protein transport</keyword>
<dbReference type="Proteomes" id="UP000798951">
    <property type="component" value="Unassembled WGS sequence"/>
</dbReference>
<evidence type="ECO:0000256" key="10">
    <source>
        <dbReference type="SAM" id="MobiDB-lite"/>
    </source>
</evidence>
<keyword evidence="6 9" id="KW-1133">Transmembrane helix</keyword>
<keyword evidence="3 9" id="KW-1003">Cell membrane</keyword>